<dbReference type="SUPFAM" id="SSF48452">
    <property type="entry name" value="TPR-like"/>
    <property type="match status" value="1"/>
</dbReference>
<dbReference type="InterPro" id="IPR000792">
    <property type="entry name" value="Tscrpt_reg_LuxR_C"/>
</dbReference>
<comment type="caution">
    <text evidence="4">The sequence shown here is derived from an EMBL/GenBank/DDBJ whole genome shotgun (WGS) entry which is preliminary data.</text>
</comment>
<dbReference type="InterPro" id="IPR016032">
    <property type="entry name" value="Sig_transdc_resp-reg_C-effctor"/>
</dbReference>
<dbReference type="RefSeq" id="WP_311669495.1">
    <property type="nucleotide sequence ID" value="NZ_JAVREO010000016.1"/>
</dbReference>
<dbReference type="Pfam" id="PF13191">
    <property type="entry name" value="AAA_16"/>
    <property type="match status" value="1"/>
</dbReference>
<dbReference type="InterPro" id="IPR011990">
    <property type="entry name" value="TPR-like_helical_dom_sf"/>
</dbReference>
<reference evidence="5" key="1">
    <citation type="submission" date="2023-07" db="EMBL/GenBank/DDBJ databases">
        <title>30 novel species of actinomycetes from the DSMZ collection.</title>
        <authorList>
            <person name="Nouioui I."/>
        </authorList>
    </citation>
    <scope>NUCLEOTIDE SEQUENCE [LARGE SCALE GENOMIC DNA]</scope>
    <source>
        <strain evidence="5">DSM 44915</strain>
    </source>
</reference>
<dbReference type="InterPro" id="IPR027417">
    <property type="entry name" value="P-loop_NTPase"/>
</dbReference>
<dbReference type="PROSITE" id="PS50043">
    <property type="entry name" value="HTH_LUXR_2"/>
    <property type="match status" value="1"/>
</dbReference>
<dbReference type="PRINTS" id="PR00038">
    <property type="entry name" value="HTHLUXR"/>
</dbReference>
<evidence type="ECO:0000259" key="3">
    <source>
        <dbReference type="PROSITE" id="PS50043"/>
    </source>
</evidence>
<dbReference type="SUPFAM" id="SSF52540">
    <property type="entry name" value="P-loop containing nucleoside triphosphate hydrolases"/>
    <property type="match status" value="1"/>
</dbReference>
<dbReference type="Gene3D" id="1.10.10.10">
    <property type="entry name" value="Winged helix-like DNA-binding domain superfamily/Winged helix DNA-binding domain"/>
    <property type="match status" value="1"/>
</dbReference>
<feature type="domain" description="HTH luxR-type" evidence="3">
    <location>
        <begin position="929"/>
        <end position="994"/>
    </location>
</feature>
<organism evidence="4 5">
    <name type="scientific">Streptomyces chisholmiae</name>
    <dbReference type="NCBI Taxonomy" id="3075540"/>
    <lineage>
        <taxon>Bacteria</taxon>
        <taxon>Bacillati</taxon>
        <taxon>Actinomycetota</taxon>
        <taxon>Actinomycetes</taxon>
        <taxon>Kitasatosporales</taxon>
        <taxon>Streptomycetaceae</taxon>
        <taxon>Streptomyces</taxon>
    </lineage>
</organism>
<accession>A0ABU2JWT0</accession>
<dbReference type="Pfam" id="PF00196">
    <property type="entry name" value="GerE"/>
    <property type="match status" value="1"/>
</dbReference>
<keyword evidence="5" id="KW-1185">Reference proteome</keyword>
<dbReference type="Proteomes" id="UP001183410">
    <property type="component" value="Unassembled WGS sequence"/>
</dbReference>
<dbReference type="InterPro" id="IPR041664">
    <property type="entry name" value="AAA_16"/>
</dbReference>
<proteinExistence type="predicted"/>
<evidence type="ECO:0000313" key="4">
    <source>
        <dbReference type="EMBL" id="MDT0269417.1"/>
    </source>
</evidence>
<dbReference type="Gene3D" id="3.40.50.300">
    <property type="entry name" value="P-loop containing nucleotide triphosphate hydrolases"/>
    <property type="match status" value="1"/>
</dbReference>
<name>A0ABU2JWT0_9ACTN</name>
<evidence type="ECO:0000313" key="5">
    <source>
        <dbReference type="Proteomes" id="UP001183410"/>
    </source>
</evidence>
<dbReference type="PANTHER" id="PTHR16305:SF35">
    <property type="entry name" value="TRANSCRIPTIONAL ACTIVATOR DOMAIN"/>
    <property type="match status" value="1"/>
</dbReference>
<dbReference type="InterPro" id="IPR036388">
    <property type="entry name" value="WH-like_DNA-bd_sf"/>
</dbReference>
<evidence type="ECO:0000256" key="1">
    <source>
        <dbReference type="ARBA" id="ARBA00022741"/>
    </source>
</evidence>
<protein>
    <submittedName>
        <fullName evidence="4">AAA family ATPase</fullName>
    </submittedName>
</protein>
<keyword evidence="1" id="KW-0547">Nucleotide-binding</keyword>
<dbReference type="CDD" id="cd06170">
    <property type="entry name" value="LuxR_C_like"/>
    <property type="match status" value="1"/>
</dbReference>
<dbReference type="SUPFAM" id="SSF46894">
    <property type="entry name" value="C-terminal effector domain of the bipartite response regulators"/>
    <property type="match status" value="1"/>
</dbReference>
<gene>
    <name evidence="4" type="ORF">RM844_24350</name>
</gene>
<sequence>MSPVLVGRQGELAALAAALRAAEGGTPQAVVLGGEAGVGKTRLLEEFLAAARAAGAVAAVGASVELGADGLPFAALATLLRSLHRQLGAELVEAAHGPGELARLLPELGEPGGAPPVDGDALDRARLFELTTRLIERLAQERTLVLVFEDLHWADRSTRELLAYYLRSVHAARVVVLASYRTDDIHRRHPLRPFLAELDRLRTVVRIELGRLSREQTAAQMAGILGAPPERRLARSVYERTEGNPFFVEELTAGGPRGGELTESLRDLLLVRVEALPEQVQDVLRIVAEGGASVEHGLLARVAALPEPELLAALRAAVGARLLVATDEGDGYRFRHALTREAVTDDLLPGERARLNRRYAEILQAAPDSVAAEELPTRLASHWYHAGDRARALPAVLAAAAAASRRFAYAEQLRLLERALELWDAVRPEERVGLRPVQPIWGYPVPAPAQPVSWADLMAEAVGAASLAGFEERAAALCRRALRGLDVVRLPLHAAWFWTQRASLAERLISGDGSAELSRAKELVRGLPPSEVHARVLALEAAVRARRGPDPEVLEIAEQAVSLARAVGATGTESYARFTLATLQADAGDGAGAVEEMEAVLAAVLRRGEVSLLGRCLINLGAVLMDSGELARGLAHIEESLRLAERHGLVEAQGWLRANQAVALTVMGRWPEAATAIEDSARLATHAYNRQFCAVAAGQLAAYRGDLPAARAAAERAAEQVDSAELGAMLHWDLARLRVDLALAEGRPLAAREVLPGAARFGSLLGSSLLAWALAFAAATAEAEARGLPEAAEGRVAAVAEIRALAHRLPRNVPAREALGAAVDAQLARAEGRDTPDQWAAAVAALEPLLLPYHLAEAYYGWAEALLAAGAPDGRALAAERLRRAGELAERLGAGPLRERMARLAQRARLDLAAQPALGSGAAPAQQPSPAEPFGLTSREREVLGLVAAGRSNRQIAEELFISPKTASVHVSNILAKLAVRSRGEAAAVAHRLRLLPSGPR</sequence>
<dbReference type="SMART" id="SM00421">
    <property type="entry name" value="HTH_LUXR"/>
    <property type="match status" value="1"/>
</dbReference>
<dbReference type="EMBL" id="JAVREO010000016">
    <property type="protein sequence ID" value="MDT0269417.1"/>
    <property type="molecule type" value="Genomic_DNA"/>
</dbReference>
<evidence type="ECO:0000256" key="2">
    <source>
        <dbReference type="ARBA" id="ARBA00022840"/>
    </source>
</evidence>
<dbReference type="PANTHER" id="PTHR16305">
    <property type="entry name" value="TESTICULAR SOLUBLE ADENYLYL CYCLASE"/>
    <property type="match status" value="1"/>
</dbReference>
<dbReference type="Gene3D" id="1.25.40.10">
    <property type="entry name" value="Tetratricopeptide repeat domain"/>
    <property type="match status" value="1"/>
</dbReference>
<keyword evidence="2" id="KW-0067">ATP-binding</keyword>